<gene>
    <name evidence="1" type="ORF">RFI_31983</name>
</gene>
<sequence>MLDEQVKKLTQLLEQKGSHDIMEQKHQDKNDVKLGSMSNFGVLCTKQLSEQPYVEQSRNDYTVDLCIRYSDNDLTKLAIWRRKLLSWKATYQIPDEFCKKYVVSQFMDSDIQEMALAENINTFSLLMYWMCKMFGVKYQVPERTLDLLQFNTRYHDGQADILLRLKQVKFALKLEL</sequence>
<dbReference type="AlphaFoldDB" id="X6LU39"/>
<proteinExistence type="predicted"/>
<name>X6LU39_RETFI</name>
<evidence type="ECO:0000313" key="2">
    <source>
        <dbReference type="Proteomes" id="UP000023152"/>
    </source>
</evidence>
<comment type="caution">
    <text evidence="1">The sequence shown here is derived from an EMBL/GenBank/DDBJ whole genome shotgun (WGS) entry which is preliminary data.</text>
</comment>
<dbReference type="EMBL" id="ASPP01028149">
    <property type="protein sequence ID" value="ETO05413.1"/>
    <property type="molecule type" value="Genomic_DNA"/>
</dbReference>
<protein>
    <submittedName>
        <fullName evidence="1">Uncharacterized protein</fullName>
    </submittedName>
</protein>
<accession>X6LU39</accession>
<dbReference type="Proteomes" id="UP000023152">
    <property type="component" value="Unassembled WGS sequence"/>
</dbReference>
<organism evidence="1 2">
    <name type="scientific">Reticulomyxa filosa</name>
    <dbReference type="NCBI Taxonomy" id="46433"/>
    <lineage>
        <taxon>Eukaryota</taxon>
        <taxon>Sar</taxon>
        <taxon>Rhizaria</taxon>
        <taxon>Retaria</taxon>
        <taxon>Foraminifera</taxon>
        <taxon>Monothalamids</taxon>
        <taxon>Reticulomyxidae</taxon>
        <taxon>Reticulomyxa</taxon>
    </lineage>
</organism>
<evidence type="ECO:0000313" key="1">
    <source>
        <dbReference type="EMBL" id="ETO05413.1"/>
    </source>
</evidence>
<reference evidence="1 2" key="1">
    <citation type="journal article" date="2013" name="Curr. Biol.">
        <title>The Genome of the Foraminiferan Reticulomyxa filosa.</title>
        <authorList>
            <person name="Glockner G."/>
            <person name="Hulsmann N."/>
            <person name="Schleicher M."/>
            <person name="Noegel A.A."/>
            <person name="Eichinger L."/>
            <person name="Gallinger C."/>
            <person name="Pawlowski J."/>
            <person name="Sierra R."/>
            <person name="Euteneuer U."/>
            <person name="Pillet L."/>
            <person name="Moustafa A."/>
            <person name="Platzer M."/>
            <person name="Groth M."/>
            <person name="Szafranski K."/>
            <person name="Schliwa M."/>
        </authorList>
    </citation>
    <scope>NUCLEOTIDE SEQUENCE [LARGE SCALE GENOMIC DNA]</scope>
</reference>
<keyword evidence="2" id="KW-1185">Reference proteome</keyword>